<reference evidence="4" key="2">
    <citation type="submission" date="2016-11" db="EMBL/GenBank/DDBJ databases">
        <authorList>
            <person name="Varghese N."/>
            <person name="Submissions S."/>
        </authorList>
    </citation>
    <scope>NUCLEOTIDE SEQUENCE [LARGE SCALE GENOMIC DNA]</scope>
    <source>
        <strain evidence="4">DSM 19859</strain>
    </source>
</reference>
<feature type="transmembrane region" description="Helical" evidence="1">
    <location>
        <begin position="114"/>
        <end position="133"/>
    </location>
</feature>
<dbReference type="AlphaFoldDB" id="A0A1M5WBW3"/>
<dbReference type="RefSeq" id="WP_072981191.1">
    <property type="nucleotide sequence ID" value="NZ_FQXT01000002.1"/>
</dbReference>
<feature type="transmembrane region" description="Helical" evidence="1">
    <location>
        <begin position="63"/>
        <end position="85"/>
    </location>
</feature>
<dbReference type="EMBL" id="QOVN01000001">
    <property type="protein sequence ID" value="RXG31283.1"/>
    <property type="molecule type" value="Genomic_DNA"/>
</dbReference>
<reference evidence="2 5" key="3">
    <citation type="submission" date="2018-07" db="EMBL/GenBank/DDBJ databases">
        <title>Leeuwenhoekiella genomics.</title>
        <authorList>
            <person name="Tahon G."/>
            <person name="Willems A."/>
        </authorList>
    </citation>
    <scope>NUCLEOTIDE SEQUENCE [LARGE SCALE GENOMIC DNA]</scope>
    <source>
        <strain evidence="2 5">LMG 24856</strain>
    </source>
</reference>
<dbReference type="Proteomes" id="UP000290037">
    <property type="component" value="Unassembled WGS sequence"/>
</dbReference>
<dbReference type="InterPro" id="IPR021354">
    <property type="entry name" value="DUF2975"/>
</dbReference>
<feature type="transmembrane region" description="Helical" evidence="1">
    <location>
        <begin position="145"/>
        <end position="164"/>
    </location>
</feature>
<name>A0A1M5WBW3_9FLAO</name>
<accession>A0A1M5WBW3</accession>
<evidence type="ECO:0008006" key="6">
    <source>
        <dbReference type="Google" id="ProtNLM"/>
    </source>
</evidence>
<dbReference type="EMBL" id="FQXT01000002">
    <property type="protein sequence ID" value="SHH84703.1"/>
    <property type="molecule type" value="Genomic_DNA"/>
</dbReference>
<evidence type="ECO:0000313" key="3">
    <source>
        <dbReference type="EMBL" id="SHH84703.1"/>
    </source>
</evidence>
<keyword evidence="1" id="KW-0472">Membrane</keyword>
<dbReference type="Pfam" id="PF11188">
    <property type="entry name" value="DUF2975"/>
    <property type="match status" value="1"/>
</dbReference>
<keyword evidence="5" id="KW-1185">Reference proteome</keyword>
<keyword evidence="1" id="KW-0812">Transmembrane</keyword>
<evidence type="ECO:0000313" key="4">
    <source>
        <dbReference type="Proteomes" id="UP000184240"/>
    </source>
</evidence>
<keyword evidence="1" id="KW-1133">Transmembrane helix</keyword>
<evidence type="ECO:0000313" key="5">
    <source>
        <dbReference type="Proteomes" id="UP000290037"/>
    </source>
</evidence>
<proteinExistence type="predicted"/>
<reference evidence="3" key="1">
    <citation type="submission" date="2016-11" db="EMBL/GenBank/DDBJ databases">
        <authorList>
            <person name="Jaros S."/>
            <person name="Januszkiewicz K."/>
            <person name="Wedrychowicz H."/>
        </authorList>
    </citation>
    <scope>NUCLEOTIDE SEQUENCE [LARGE SCALE GENOMIC DNA]</scope>
    <source>
        <strain evidence="3">DSM 19859</strain>
    </source>
</reference>
<feature type="transmembrane region" description="Helical" evidence="1">
    <location>
        <begin position="12"/>
        <end position="35"/>
    </location>
</feature>
<dbReference type="STRING" id="573501.SAMN04487999_1131"/>
<protein>
    <recommendedName>
        <fullName evidence="6">DUF2975 domain-containing protein</fullName>
    </recommendedName>
</protein>
<organism evidence="3 4">
    <name type="scientific">Leeuwenhoekiella palythoae</name>
    <dbReference type="NCBI Taxonomy" id="573501"/>
    <lineage>
        <taxon>Bacteria</taxon>
        <taxon>Pseudomonadati</taxon>
        <taxon>Bacteroidota</taxon>
        <taxon>Flavobacteriia</taxon>
        <taxon>Flavobacteriales</taxon>
        <taxon>Flavobacteriaceae</taxon>
        <taxon>Leeuwenhoekiella</taxon>
    </lineage>
</organism>
<sequence length="177" mass="20059">MNTIRPHLRSISIVLSLAQLYFVFKSASLVILAILGTSSGDEVLVDILKNDFFTKSNDTPSNYLAAVFLLLIIGLNIFLIFRLWLASKIIRKYQVGKLLTLGHSKDLEKVGKGFDYYSFLWYATHLIFGTFFFNDLTAFYKTLPYALIFFLLGKVILILSSISAKAEILKEENDLTV</sequence>
<gene>
    <name evidence="2" type="ORF">DSM01_424</name>
    <name evidence="3" type="ORF">SAMN04487999_1131</name>
</gene>
<evidence type="ECO:0000256" key="1">
    <source>
        <dbReference type="SAM" id="Phobius"/>
    </source>
</evidence>
<dbReference type="Proteomes" id="UP000184240">
    <property type="component" value="Unassembled WGS sequence"/>
</dbReference>
<evidence type="ECO:0000313" key="2">
    <source>
        <dbReference type="EMBL" id="RXG31283.1"/>
    </source>
</evidence>